<dbReference type="EMBL" id="HBUE01051686">
    <property type="protein sequence ID" value="CAG6464690.1"/>
    <property type="molecule type" value="Transcribed_RNA"/>
</dbReference>
<dbReference type="EMBL" id="HBUE01051683">
    <property type="protein sequence ID" value="CAG6464684.1"/>
    <property type="molecule type" value="Transcribed_RNA"/>
</dbReference>
<accession>A0A8D8KN68</accession>
<feature type="compositionally biased region" description="Basic and acidic residues" evidence="1">
    <location>
        <begin position="28"/>
        <end position="39"/>
    </location>
</feature>
<feature type="region of interest" description="Disordered" evidence="1">
    <location>
        <begin position="1"/>
        <end position="97"/>
    </location>
</feature>
<feature type="compositionally biased region" description="Polar residues" evidence="1">
    <location>
        <begin position="1"/>
        <end position="10"/>
    </location>
</feature>
<dbReference type="AlphaFoldDB" id="A0A8D8KN68"/>
<dbReference type="EMBL" id="HBUE01229108">
    <property type="protein sequence ID" value="CAG6543739.1"/>
    <property type="molecule type" value="Transcribed_RNA"/>
</dbReference>
<sequence>MGTNKEASSGQHGGPISGPPDLRGRHHVQPDRGCRSHTEHSRRRHPRAVRQDVLRVLPGLRLRQDPPGARRDAAGFPPEPGRPARPPGHAVPGNASALVPVYGNGRPTRAALLLRTARPGAHRDRYRQSCRLEATRCGRGDQDHPAEG</sequence>
<evidence type="ECO:0000313" key="2">
    <source>
        <dbReference type="EMBL" id="CAG6595865.1"/>
    </source>
</evidence>
<proteinExistence type="predicted"/>
<evidence type="ECO:0000256" key="1">
    <source>
        <dbReference type="SAM" id="MobiDB-lite"/>
    </source>
</evidence>
<organism evidence="2">
    <name type="scientific">Culex pipiens</name>
    <name type="common">House mosquito</name>
    <dbReference type="NCBI Taxonomy" id="7175"/>
    <lineage>
        <taxon>Eukaryota</taxon>
        <taxon>Metazoa</taxon>
        <taxon>Ecdysozoa</taxon>
        <taxon>Arthropoda</taxon>
        <taxon>Hexapoda</taxon>
        <taxon>Insecta</taxon>
        <taxon>Pterygota</taxon>
        <taxon>Neoptera</taxon>
        <taxon>Endopterygota</taxon>
        <taxon>Diptera</taxon>
        <taxon>Nematocera</taxon>
        <taxon>Culicoidea</taxon>
        <taxon>Culicidae</taxon>
        <taxon>Culicinae</taxon>
        <taxon>Culicini</taxon>
        <taxon>Culex</taxon>
        <taxon>Culex</taxon>
    </lineage>
</organism>
<name>A0A8D8KN68_CULPI</name>
<dbReference type="EMBL" id="HBUE01335873">
    <property type="protein sequence ID" value="CAG6595869.1"/>
    <property type="molecule type" value="Transcribed_RNA"/>
</dbReference>
<dbReference type="EMBL" id="HBUE01335871">
    <property type="protein sequence ID" value="CAG6595865.1"/>
    <property type="molecule type" value="Transcribed_RNA"/>
</dbReference>
<reference evidence="2" key="1">
    <citation type="submission" date="2021-05" db="EMBL/GenBank/DDBJ databases">
        <authorList>
            <person name="Alioto T."/>
            <person name="Alioto T."/>
            <person name="Gomez Garrido J."/>
        </authorList>
    </citation>
    <scope>NUCLEOTIDE SEQUENCE</scope>
</reference>
<dbReference type="EMBL" id="HBUE01051685">
    <property type="protein sequence ID" value="CAG6464688.1"/>
    <property type="molecule type" value="Transcribed_RNA"/>
</dbReference>
<dbReference type="EMBL" id="HBUE01229111">
    <property type="protein sequence ID" value="CAG6543743.1"/>
    <property type="molecule type" value="Transcribed_RNA"/>
</dbReference>
<feature type="compositionally biased region" description="Pro residues" evidence="1">
    <location>
        <begin position="77"/>
        <end position="86"/>
    </location>
</feature>
<protein>
    <submittedName>
        <fullName evidence="2">(northern house mosquito) hypothetical protein</fullName>
    </submittedName>
</protein>
<dbReference type="EMBL" id="HBUE01051682">
    <property type="protein sequence ID" value="CAG6464681.1"/>
    <property type="molecule type" value="Transcribed_RNA"/>
</dbReference>
<feature type="compositionally biased region" description="Basic and acidic residues" evidence="1">
    <location>
        <begin position="62"/>
        <end position="73"/>
    </location>
</feature>